<dbReference type="PANTHER" id="PTHR30354:SF26">
    <property type="entry name" value="TRANSPORTER, PUTATIVE-RELATED"/>
    <property type="match status" value="1"/>
</dbReference>
<dbReference type="GO" id="GO:0005886">
    <property type="term" value="C:plasma membrane"/>
    <property type="evidence" value="ECO:0007669"/>
    <property type="project" value="TreeGrafter"/>
</dbReference>
<evidence type="ECO:0000313" key="8">
    <source>
        <dbReference type="EMBL" id="PKB13520.1"/>
    </source>
</evidence>
<reference evidence="8 9" key="1">
    <citation type="submission" date="2017-11" db="EMBL/GenBank/DDBJ databases">
        <title>Genomic Encyclopedia of Type Strains, Phase III (KMG-III): the genomes of soil and plant-associated and newly described type strains.</title>
        <authorList>
            <person name="Whitman W."/>
        </authorList>
    </citation>
    <scope>NUCLEOTIDE SEQUENCE [LARGE SCALE GENOMIC DNA]</scope>
    <source>
        <strain evidence="8 9">CGMCC 1.12274</strain>
    </source>
</reference>
<evidence type="ECO:0000259" key="7">
    <source>
        <dbReference type="Pfam" id="PF03600"/>
    </source>
</evidence>
<evidence type="ECO:0000256" key="3">
    <source>
        <dbReference type="ARBA" id="ARBA00022692"/>
    </source>
</evidence>
<keyword evidence="9" id="KW-1185">Reference proteome</keyword>
<organism evidence="8 9">
    <name type="scientific">Novosphingobium kunmingense</name>
    <dbReference type="NCBI Taxonomy" id="1211806"/>
    <lineage>
        <taxon>Bacteria</taxon>
        <taxon>Pseudomonadati</taxon>
        <taxon>Pseudomonadota</taxon>
        <taxon>Alphaproteobacteria</taxon>
        <taxon>Sphingomonadales</taxon>
        <taxon>Sphingomonadaceae</taxon>
        <taxon>Novosphingobium</taxon>
    </lineage>
</organism>
<evidence type="ECO:0000256" key="1">
    <source>
        <dbReference type="ARBA" id="ARBA00004141"/>
    </source>
</evidence>
<dbReference type="Proteomes" id="UP000232587">
    <property type="component" value="Unassembled WGS sequence"/>
</dbReference>
<gene>
    <name evidence="8" type="ORF">B0I00_3322</name>
</gene>
<feature type="transmembrane region" description="Helical" evidence="6">
    <location>
        <begin position="139"/>
        <end position="159"/>
    </location>
</feature>
<keyword evidence="2" id="KW-0813">Transport</keyword>
<feature type="domain" description="Citrate transporter-like" evidence="7">
    <location>
        <begin position="27"/>
        <end position="373"/>
    </location>
</feature>
<dbReference type="Pfam" id="PF03600">
    <property type="entry name" value="CitMHS"/>
    <property type="match status" value="1"/>
</dbReference>
<feature type="transmembrane region" description="Helical" evidence="6">
    <location>
        <begin position="329"/>
        <end position="348"/>
    </location>
</feature>
<dbReference type="AlphaFoldDB" id="A0A2N0H3Q3"/>
<feature type="transmembrane region" description="Helical" evidence="6">
    <location>
        <begin position="259"/>
        <end position="278"/>
    </location>
</feature>
<feature type="transmembrane region" description="Helical" evidence="6">
    <location>
        <begin position="56"/>
        <end position="76"/>
    </location>
</feature>
<accession>A0A2N0H3Q3</accession>
<feature type="transmembrane region" description="Helical" evidence="6">
    <location>
        <begin position="179"/>
        <end position="199"/>
    </location>
</feature>
<proteinExistence type="predicted"/>
<evidence type="ECO:0000256" key="5">
    <source>
        <dbReference type="ARBA" id="ARBA00023136"/>
    </source>
</evidence>
<comment type="caution">
    <text evidence="8">The sequence shown here is derived from an EMBL/GenBank/DDBJ whole genome shotgun (WGS) entry which is preliminary data.</text>
</comment>
<feature type="transmembrane region" description="Helical" evidence="6">
    <location>
        <begin position="290"/>
        <end position="309"/>
    </location>
</feature>
<evidence type="ECO:0000256" key="4">
    <source>
        <dbReference type="ARBA" id="ARBA00022989"/>
    </source>
</evidence>
<sequence>MSTLALLGFVTIGLFLGLTLVTRLPVISALILVPAATAVAGGFSEQLGTFALDGLKTVTPIAAMIFFAVLYFGLMLDKGLFEPMIGTILRLVRDDPLRLCVATVVLPMLVALDGDGTTTFLISVTALLPVHRRLEINPLILPCLVGLAAGVMNMLPWGGPTARAMAVLKSDISGIFTPVAPAMMAGMTWVVFVAIVMGLRERKRLAGFKAEALNNRAELNNGEMSWRFWFNLVLTLLVVAALFRDLYSGTVPLPPIPSALVFMLAFAVALPVNCLSVDEQANQLATHAPSVVNVTAMILAAGIFTGVLNGSGMTKAMAEMLAGNVPQSLAPWLGTMVALTSMPLSFVLPPDAYYFGVLPVFANTAVAMGQDPLVIGRGAILGQMTTGFPLSPLTAATFVLVGLSGVSLRAHQRFTFKWALGTTIIMTLVSFALGVI</sequence>
<feature type="transmembrane region" description="Helical" evidence="6">
    <location>
        <begin position="415"/>
        <end position="435"/>
    </location>
</feature>
<evidence type="ECO:0000313" key="9">
    <source>
        <dbReference type="Proteomes" id="UP000232587"/>
    </source>
</evidence>
<keyword evidence="5 6" id="KW-0472">Membrane</keyword>
<dbReference type="NCBIfam" id="TIGR00784">
    <property type="entry name" value="citMHS"/>
    <property type="match status" value="1"/>
</dbReference>
<feature type="transmembrane region" description="Helical" evidence="6">
    <location>
        <begin position="390"/>
        <end position="408"/>
    </location>
</feature>
<dbReference type="InterPro" id="IPR003474">
    <property type="entry name" value="Glcn_transporter"/>
</dbReference>
<dbReference type="RefSeq" id="WP_100868488.1">
    <property type="nucleotide sequence ID" value="NZ_PHUF01000007.1"/>
</dbReference>
<feature type="transmembrane region" description="Helical" evidence="6">
    <location>
        <begin position="228"/>
        <end position="247"/>
    </location>
</feature>
<comment type="subcellular location">
    <subcellularLocation>
        <location evidence="1">Membrane</location>
        <topology evidence="1">Multi-pass membrane protein</topology>
    </subcellularLocation>
</comment>
<dbReference type="GO" id="GO:0015137">
    <property type="term" value="F:citrate transmembrane transporter activity"/>
    <property type="evidence" value="ECO:0007669"/>
    <property type="project" value="InterPro"/>
</dbReference>
<dbReference type="OrthoDB" id="5329450at2"/>
<evidence type="ECO:0000256" key="6">
    <source>
        <dbReference type="SAM" id="Phobius"/>
    </source>
</evidence>
<feature type="transmembrane region" description="Helical" evidence="6">
    <location>
        <begin position="353"/>
        <end position="370"/>
    </location>
</feature>
<keyword evidence="3 6" id="KW-0812">Transmembrane</keyword>
<dbReference type="PANTHER" id="PTHR30354">
    <property type="entry name" value="GNT FAMILY GLUCONATE TRANSPORTER"/>
    <property type="match status" value="1"/>
</dbReference>
<dbReference type="InterPro" id="IPR014738">
    <property type="entry name" value="Citrate_transporter"/>
</dbReference>
<protein>
    <submittedName>
        <fullName evidence="8">CitMHS family citrate-Mg2+:H+ or citrate-Ca2+:H+ symporter</fullName>
    </submittedName>
</protein>
<dbReference type="EMBL" id="PHUF01000007">
    <property type="protein sequence ID" value="PKB13520.1"/>
    <property type="molecule type" value="Genomic_DNA"/>
</dbReference>
<dbReference type="GO" id="GO:0015128">
    <property type="term" value="F:gluconate transmembrane transporter activity"/>
    <property type="evidence" value="ECO:0007669"/>
    <property type="project" value="InterPro"/>
</dbReference>
<evidence type="ECO:0000256" key="2">
    <source>
        <dbReference type="ARBA" id="ARBA00022448"/>
    </source>
</evidence>
<name>A0A2N0H3Q3_9SPHN</name>
<keyword evidence="4 6" id="KW-1133">Transmembrane helix</keyword>
<dbReference type="InterPro" id="IPR004680">
    <property type="entry name" value="Cit_transptr-like_dom"/>
</dbReference>